<dbReference type="SMART" id="SM00060">
    <property type="entry name" value="FN3"/>
    <property type="match status" value="1"/>
</dbReference>
<dbReference type="SMART" id="SM00409">
    <property type="entry name" value="IG"/>
    <property type="match status" value="3"/>
</dbReference>
<dbReference type="InterPro" id="IPR007110">
    <property type="entry name" value="Ig-like_dom"/>
</dbReference>
<evidence type="ECO:0000313" key="7">
    <source>
        <dbReference type="Proteomes" id="UP000014500"/>
    </source>
</evidence>
<organism evidence="6 7">
    <name type="scientific">Strigamia maritima</name>
    <name type="common">European centipede</name>
    <name type="synonym">Geophilus maritimus</name>
    <dbReference type="NCBI Taxonomy" id="126957"/>
    <lineage>
        <taxon>Eukaryota</taxon>
        <taxon>Metazoa</taxon>
        <taxon>Ecdysozoa</taxon>
        <taxon>Arthropoda</taxon>
        <taxon>Myriapoda</taxon>
        <taxon>Chilopoda</taxon>
        <taxon>Pleurostigmophora</taxon>
        <taxon>Geophilomorpha</taxon>
        <taxon>Linotaeniidae</taxon>
        <taxon>Strigamia</taxon>
    </lineage>
</organism>
<feature type="domain" description="Ig-like" evidence="4">
    <location>
        <begin position="197"/>
        <end position="290"/>
    </location>
</feature>
<evidence type="ECO:0000256" key="1">
    <source>
        <dbReference type="ARBA" id="ARBA00022737"/>
    </source>
</evidence>
<name>T1JJC1_STRMM</name>
<reference evidence="7" key="1">
    <citation type="submission" date="2011-05" db="EMBL/GenBank/DDBJ databases">
        <authorList>
            <person name="Richards S.R."/>
            <person name="Qu J."/>
            <person name="Jiang H."/>
            <person name="Jhangiani S.N."/>
            <person name="Agravi P."/>
            <person name="Goodspeed R."/>
            <person name="Gross S."/>
            <person name="Mandapat C."/>
            <person name="Jackson L."/>
            <person name="Mathew T."/>
            <person name="Pu L."/>
            <person name="Thornton R."/>
            <person name="Saada N."/>
            <person name="Wilczek-Boney K.B."/>
            <person name="Lee S."/>
            <person name="Kovar C."/>
            <person name="Wu Y."/>
            <person name="Scherer S.E."/>
            <person name="Worley K.C."/>
            <person name="Muzny D.M."/>
            <person name="Gibbs R."/>
        </authorList>
    </citation>
    <scope>NUCLEOTIDE SEQUENCE</scope>
    <source>
        <strain evidence="7">Brora</strain>
    </source>
</reference>
<dbReference type="InterPro" id="IPR013783">
    <property type="entry name" value="Ig-like_fold"/>
</dbReference>
<dbReference type="InterPro" id="IPR013098">
    <property type="entry name" value="Ig_I-set"/>
</dbReference>
<dbReference type="SUPFAM" id="SSF48726">
    <property type="entry name" value="Immunoglobulin"/>
    <property type="match status" value="3"/>
</dbReference>
<dbReference type="SMART" id="SM00408">
    <property type="entry name" value="IGc2"/>
    <property type="match status" value="3"/>
</dbReference>
<dbReference type="FunFam" id="2.60.40.10:FF:000719">
    <property type="entry name" value="nephrin isoform X1"/>
    <property type="match status" value="1"/>
</dbReference>
<feature type="domain" description="Ig-like" evidence="4">
    <location>
        <begin position="4"/>
        <end position="94"/>
    </location>
</feature>
<dbReference type="GO" id="GO:0070593">
    <property type="term" value="P:dendrite self-avoidance"/>
    <property type="evidence" value="ECO:0007669"/>
    <property type="project" value="TreeGrafter"/>
</dbReference>
<dbReference type="eggNOG" id="KOG3510">
    <property type="taxonomic scope" value="Eukaryota"/>
</dbReference>
<proteinExistence type="predicted"/>
<dbReference type="GO" id="GO:0007156">
    <property type="term" value="P:homophilic cell adhesion via plasma membrane adhesion molecules"/>
    <property type="evidence" value="ECO:0007669"/>
    <property type="project" value="TreeGrafter"/>
</dbReference>
<dbReference type="InterPro" id="IPR003599">
    <property type="entry name" value="Ig_sub"/>
</dbReference>
<dbReference type="EMBL" id="JH431973">
    <property type="status" value="NOT_ANNOTATED_CDS"/>
    <property type="molecule type" value="Genomic_DNA"/>
</dbReference>
<dbReference type="Pfam" id="PF07679">
    <property type="entry name" value="I-set"/>
    <property type="match status" value="1"/>
</dbReference>
<protein>
    <recommendedName>
        <fullName evidence="8">Down syndrome cell adhesion molecule</fullName>
    </recommendedName>
</protein>
<evidence type="ECO:0008006" key="8">
    <source>
        <dbReference type="Google" id="ProtNLM"/>
    </source>
</evidence>
<dbReference type="GO" id="GO:0030424">
    <property type="term" value="C:axon"/>
    <property type="evidence" value="ECO:0007669"/>
    <property type="project" value="TreeGrafter"/>
</dbReference>
<dbReference type="GO" id="GO:0007411">
    <property type="term" value="P:axon guidance"/>
    <property type="evidence" value="ECO:0007669"/>
    <property type="project" value="TreeGrafter"/>
</dbReference>
<dbReference type="SUPFAM" id="SSF49265">
    <property type="entry name" value="Fibronectin type III"/>
    <property type="match status" value="1"/>
</dbReference>
<dbReference type="Gene3D" id="2.60.40.10">
    <property type="entry name" value="Immunoglobulins"/>
    <property type="match status" value="4"/>
</dbReference>
<reference evidence="6" key="2">
    <citation type="submission" date="2015-02" db="UniProtKB">
        <authorList>
            <consortium name="EnsemblMetazoa"/>
        </authorList>
    </citation>
    <scope>IDENTIFICATION</scope>
</reference>
<evidence type="ECO:0000256" key="3">
    <source>
        <dbReference type="SAM" id="MobiDB-lite"/>
    </source>
</evidence>
<accession>T1JJC1</accession>
<dbReference type="PANTHER" id="PTHR10075">
    <property type="entry name" value="BASIGIN RELATED"/>
    <property type="match status" value="1"/>
</dbReference>
<dbReference type="PROSITE" id="PS50853">
    <property type="entry name" value="FN3"/>
    <property type="match status" value="1"/>
</dbReference>
<keyword evidence="2" id="KW-0393">Immunoglobulin domain</keyword>
<dbReference type="PANTHER" id="PTHR10075:SF100">
    <property type="entry name" value="FASCICLIN-2"/>
    <property type="match status" value="1"/>
</dbReference>
<dbReference type="InterPro" id="IPR036116">
    <property type="entry name" value="FN3_sf"/>
</dbReference>
<evidence type="ECO:0000259" key="5">
    <source>
        <dbReference type="PROSITE" id="PS50853"/>
    </source>
</evidence>
<dbReference type="HOGENOM" id="CLU_669625_0_0_1"/>
<keyword evidence="7" id="KW-1185">Reference proteome</keyword>
<dbReference type="FunFam" id="2.60.40.10:FF:000333">
    <property type="entry name" value="Down syndrome cell adhesion molecule"/>
    <property type="match status" value="1"/>
</dbReference>
<evidence type="ECO:0000313" key="6">
    <source>
        <dbReference type="EnsemblMetazoa" id="SMAR013951-PA"/>
    </source>
</evidence>
<dbReference type="FunFam" id="2.60.40.10:FF:000104">
    <property type="entry name" value="Down syndrome cell adhesion molecule b"/>
    <property type="match status" value="1"/>
</dbReference>
<evidence type="ECO:0000259" key="4">
    <source>
        <dbReference type="PROSITE" id="PS50835"/>
    </source>
</evidence>
<dbReference type="GO" id="GO:0005886">
    <property type="term" value="C:plasma membrane"/>
    <property type="evidence" value="ECO:0007669"/>
    <property type="project" value="TreeGrafter"/>
</dbReference>
<feature type="domain" description="Ig-like" evidence="4">
    <location>
        <begin position="99"/>
        <end position="193"/>
    </location>
</feature>
<dbReference type="EnsemblMetazoa" id="SMAR013951-RA">
    <property type="protein sequence ID" value="SMAR013951-PA"/>
    <property type="gene ID" value="SMAR013951"/>
</dbReference>
<dbReference type="InterPro" id="IPR003961">
    <property type="entry name" value="FN3_dom"/>
</dbReference>
<dbReference type="Proteomes" id="UP000014500">
    <property type="component" value="Unassembled WGS sequence"/>
</dbReference>
<keyword evidence="1" id="KW-0677">Repeat</keyword>
<dbReference type="InterPro" id="IPR003598">
    <property type="entry name" value="Ig_sub2"/>
</dbReference>
<sequence length="411" mass="45659">MNPPKIEPFSFPKDVREGMRARVFCSVIEGDSPVSILWTKGDEALPTDSDASVQSTDEFSSLLIFKKVSARHNGNYTCIVSNAAAVVQHTAELLVHVPPHWIAEPNDVSVLLGHRVELACRADGYPQPNITWLRGEGRLPGDYRNIHHFGSHLLLSENGSLIIDKVKKKDDGYYLCQATNGIGSGLSKVVYLTINVPAYFEVKHRNQTAKKGDQVQLQCEAWGDAPLRMRWNRNDSRIEYEDDQRFITTTHQRENSILAELILKTATKSDSALFTCFATNAFGHDEASIQLFIEEKPLAPTNVQLASSTSRTAALVWTPSGDGNSQILRHVVQIKKIADEWNEKTTTNITVESGSPKGTVFHLLPGVTYNLRVIAENRLGRSLPSEHIEMTTNEEGDKTTSSIDSSILPMH</sequence>
<feature type="domain" description="Fibronectin type-III" evidence="5">
    <location>
        <begin position="299"/>
        <end position="395"/>
    </location>
</feature>
<evidence type="ECO:0000256" key="2">
    <source>
        <dbReference type="ARBA" id="ARBA00023319"/>
    </source>
</evidence>
<dbReference type="PhylomeDB" id="T1JJC1"/>
<dbReference type="Pfam" id="PF00041">
    <property type="entry name" value="fn3"/>
    <property type="match status" value="1"/>
</dbReference>
<dbReference type="PROSITE" id="PS50835">
    <property type="entry name" value="IG_LIKE"/>
    <property type="match status" value="3"/>
</dbReference>
<dbReference type="STRING" id="126957.T1JJC1"/>
<dbReference type="CDD" id="cd00063">
    <property type="entry name" value="FN3"/>
    <property type="match status" value="1"/>
</dbReference>
<dbReference type="GO" id="GO:0098632">
    <property type="term" value="F:cell-cell adhesion mediator activity"/>
    <property type="evidence" value="ECO:0007669"/>
    <property type="project" value="TreeGrafter"/>
</dbReference>
<dbReference type="OMA" id="TTHQREN"/>
<dbReference type="AlphaFoldDB" id="T1JJC1"/>
<dbReference type="Pfam" id="PF13927">
    <property type="entry name" value="Ig_3"/>
    <property type="match status" value="2"/>
</dbReference>
<dbReference type="InterPro" id="IPR036179">
    <property type="entry name" value="Ig-like_dom_sf"/>
</dbReference>
<feature type="region of interest" description="Disordered" evidence="3">
    <location>
        <begin position="390"/>
        <end position="411"/>
    </location>
</feature>